<evidence type="ECO:0000313" key="7">
    <source>
        <dbReference type="Proteomes" id="UP000620366"/>
    </source>
</evidence>
<sequence length="227" mass="24579">MPAALTKRRERQNGALAENELFRRCDPRTLHYTACRFRRGESVPDSLNGLPCVGVVSEGSVEVYSVAGDGGELNVKTLVRGDMFGICNIFARSPLPTALRAGARCEVLYIAKDEFARQLTGSPELFLEYAALLNEKIQFLSLKLELGAASTCRGRLACYLLQAAQGDTVRLTGSKQQLASRLGVSRASLFRELAALERQGAIAVRGAEITILNRGALEPDGSPTHLV</sequence>
<dbReference type="InterPro" id="IPR012318">
    <property type="entry name" value="HTH_CRP"/>
</dbReference>
<feature type="domain" description="Cyclic nucleotide-binding" evidence="4">
    <location>
        <begin position="55"/>
        <end position="136"/>
    </location>
</feature>
<dbReference type="SUPFAM" id="SSF46785">
    <property type="entry name" value="Winged helix' DNA-binding domain"/>
    <property type="match status" value="1"/>
</dbReference>
<gene>
    <name evidence="6" type="ORF">H8695_08035</name>
</gene>
<evidence type="ECO:0000259" key="5">
    <source>
        <dbReference type="PROSITE" id="PS51063"/>
    </source>
</evidence>
<evidence type="ECO:0000256" key="2">
    <source>
        <dbReference type="ARBA" id="ARBA00023125"/>
    </source>
</evidence>
<feature type="domain" description="HTH crp-type" evidence="5">
    <location>
        <begin position="150"/>
        <end position="215"/>
    </location>
</feature>
<evidence type="ECO:0000259" key="4">
    <source>
        <dbReference type="PROSITE" id="PS50042"/>
    </source>
</evidence>
<dbReference type="InterPro" id="IPR014710">
    <property type="entry name" value="RmlC-like_jellyroll"/>
</dbReference>
<name>A0A926HV51_9FIRM</name>
<dbReference type="GO" id="GO:0005829">
    <property type="term" value="C:cytosol"/>
    <property type="evidence" value="ECO:0007669"/>
    <property type="project" value="TreeGrafter"/>
</dbReference>
<dbReference type="SMART" id="SM00419">
    <property type="entry name" value="HTH_CRP"/>
    <property type="match status" value="1"/>
</dbReference>
<dbReference type="CDD" id="cd00038">
    <property type="entry name" value="CAP_ED"/>
    <property type="match status" value="1"/>
</dbReference>
<dbReference type="PROSITE" id="PS51063">
    <property type="entry name" value="HTH_CRP_2"/>
    <property type="match status" value="1"/>
</dbReference>
<dbReference type="Pfam" id="PF00027">
    <property type="entry name" value="cNMP_binding"/>
    <property type="match status" value="1"/>
</dbReference>
<protein>
    <submittedName>
        <fullName evidence="6">Crp/Fnr family transcriptional regulator</fullName>
    </submittedName>
</protein>
<dbReference type="PROSITE" id="PS50042">
    <property type="entry name" value="CNMP_BINDING_3"/>
    <property type="match status" value="1"/>
</dbReference>
<evidence type="ECO:0000313" key="6">
    <source>
        <dbReference type="EMBL" id="MBC8536630.1"/>
    </source>
</evidence>
<dbReference type="GO" id="GO:0003700">
    <property type="term" value="F:DNA-binding transcription factor activity"/>
    <property type="evidence" value="ECO:0007669"/>
    <property type="project" value="TreeGrafter"/>
</dbReference>
<reference evidence="6" key="1">
    <citation type="submission" date="2020-08" db="EMBL/GenBank/DDBJ databases">
        <title>Genome public.</title>
        <authorList>
            <person name="Liu C."/>
            <person name="Sun Q."/>
        </authorList>
    </citation>
    <scope>NUCLEOTIDE SEQUENCE</scope>
    <source>
        <strain evidence="6">BX7</strain>
    </source>
</reference>
<dbReference type="AlphaFoldDB" id="A0A926HV51"/>
<dbReference type="PANTHER" id="PTHR24567:SF26">
    <property type="entry name" value="REGULATORY PROTEIN YEIL"/>
    <property type="match status" value="1"/>
</dbReference>
<dbReference type="PANTHER" id="PTHR24567">
    <property type="entry name" value="CRP FAMILY TRANSCRIPTIONAL REGULATORY PROTEIN"/>
    <property type="match status" value="1"/>
</dbReference>
<keyword evidence="1" id="KW-0805">Transcription regulation</keyword>
<dbReference type="Pfam" id="PF13545">
    <property type="entry name" value="HTH_Crp_2"/>
    <property type="match status" value="1"/>
</dbReference>
<dbReference type="Gene3D" id="2.60.120.10">
    <property type="entry name" value="Jelly Rolls"/>
    <property type="match status" value="1"/>
</dbReference>
<keyword evidence="7" id="KW-1185">Reference proteome</keyword>
<dbReference type="SUPFAM" id="SSF51206">
    <property type="entry name" value="cAMP-binding domain-like"/>
    <property type="match status" value="1"/>
</dbReference>
<dbReference type="InterPro" id="IPR018490">
    <property type="entry name" value="cNMP-bd_dom_sf"/>
</dbReference>
<keyword evidence="2" id="KW-0238">DNA-binding</keyword>
<dbReference type="GO" id="GO:0003677">
    <property type="term" value="F:DNA binding"/>
    <property type="evidence" value="ECO:0007669"/>
    <property type="project" value="UniProtKB-KW"/>
</dbReference>
<evidence type="ECO:0000256" key="1">
    <source>
        <dbReference type="ARBA" id="ARBA00023015"/>
    </source>
</evidence>
<dbReference type="InterPro" id="IPR036390">
    <property type="entry name" value="WH_DNA-bd_sf"/>
</dbReference>
<comment type="caution">
    <text evidence="6">The sequence shown here is derived from an EMBL/GenBank/DDBJ whole genome shotgun (WGS) entry which is preliminary data.</text>
</comment>
<dbReference type="EMBL" id="JACRSP010000003">
    <property type="protein sequence ID" value="MBC8536630.1"/>
    <property type="molecule type" value="Genomic_DNA"/>
</dbReference>
<dbReference type="InterPro" id="IPR050397">
    <property type="entry name" value="Env_Response_Regulators"/>
</dbReference>
<dbReference type="InterPro" id="IPR000595">
    <property type="entry name" value="cNMP-bd_dom"/>
</dbReference>
<organism evidence="6 7">
    <name type="scientific">Feifania hominis</name>
    <dbReference type="NCBI Taxonomy" id="2763660"/>
    <lineage>
        <taxon>Bacteria</taxon>
        <taxon>Bacillati</taxon>
        <taxon>Bacillota</taxon>
        <taxon>Clostridia</taxon>
        <taxon>Eubacteriales</taxon>
        <taxon>Feifaniaceae</taxon>
        <taxon>Feifania</taxon>
    </lineage>
</organism>
<proteinExistence type="predicted"/>
<dbReference type="Proteomes" id="UP000620366">
    <property type="component" value="Unassembled WGS sequence"/>
</dbReference>
<dbReference type="RefSeq" id="WP_249300469.1">
    <property type="nucleotide sequence ID" value="NZ_JACRSP010000003.1"/>
</dbReference>
<keyword evidence="3" id="KW-0804">Transcription</keyword>
<evidence type="ECO:0000256" key="3">
    <source>
        <dbReference type="ARBA" id="ARBA00023163"/>
    </source>
</evidence>
<accession>A0A926HV51</accession>